<dbReference type="Proteomes" id="UP000320582">
    <property type="component" value="Unassembled WGS sequence"/>
</dbReference>
<accession>A0A543K3P9</accession>
<dbReference type="EMBL" id="VFPT01000005">
    <property type="protein sequence ID" value="TQM89713.1"/>
    <property type="molecule type" value="Genomic_DNA"/>
</dbReference>
<keyword evidence="3" id="KW-1185">Reference proteome</keyword>
<protein>
    <submittedName>
        <fullName evidence="2">Uncharacterized protein DUF4123</fullName>
    </submittedName>
</protein>
<sequence length="431" mass="47534">MGFGMTAFLGFCHVSGGDAPSQLIAAAFCADRPEFEALVGAALAAQGYRLDWAEDVLPAGPWVARHPSAGGAALARLVHEGRHVALGPMTPLGGVNAPQDEAQDWLHVEEIGPITPLDAQFGVHPKKSVPDALHDALFGQPEPSEAERAALSDAPPPLVTYAVLDAAKMPYLLTSLLDSSGLRYQSLFQGAAQEELGEHAPYLVELKDGHDFTRRLFTGPDGVGGLWDKELGIFIRSRAGFDALRKHLRKFTRVQDEDGKWFYFRFWEKSVWAAVLSDEGLGKHPIAVGFLAKLILLVPKVDCRDAFLSLRYSKDFKPEVRAPVLDRHLQSALNAEIDRLNELGEIKAALSGEALGHMTAEDRYEMMKSLRFWLIEIGFGQSDQRLTAMRLLIDKGLLQGNPWPQSLQQMLADPSRGIGVRLWLLENKDWM</sequence>
<reference evidence="2 3" key="1">
    <citation type="submission" date="2019-06" db="EMBL/GenBank/DDBJ databases">
        <title>Genomic Encyclopedia of Archaeal and Bacterial Type Strains, Phase II (KMG-II): from individual species to whole genera.</title>
        <authorList>
            <person name="Goeker M."/>
        </authorList>
    </citation>
    <scope>NUCLEOTIDE SEQUENCE [LARGE SCALE GENOMIC DNA]</scope>
    <source>
        <strain evidence="2 3">DSM 18423</strain>
    </source>
</reference>
<evidence type="ECO:0000313" key="3">
    <source>
        <dbReference type="Proteomes" id="UP000320582"/>
    </source>
</evidence>
<dbReference type="OrthoDB" id="6431152at2"/>
<evidence type="ECO:0000259" key="1">
    <source>
        <dbReference type="Pfam" id="PF13503"/>
    </source>
</evidence>
<gene>
    <name evidence="2" type="ORF">BD293_4388</name>
</gene>
<feature type="domain" description="DUF4123" evidence="1">
    <location>
        <begin position="161"/>
        <end position="277"/>
    </location>
</feature>
<dbReference type="Pfam" id="PF13503">
    <property type="entry name" value="DUF4123"/>
    <property type="match status" value="1"/>
</dbReference>
<comment type="caution">
    <text evidence="2">The sequence shown here is derived from an EMBL/GenBank/DDBJ whole genome shotgun (WGS) entry which is preliminary data.</text>
</comment>
<dbReference type="AlphaFoldDB" id="A0A543K3P9"/>
<proteinExistence type="predicted"/>
<evidence type="ECO:0000313" key="2">
    <source>
        <dbReference type="EMBL" id="TQM89713.1"/>
    </source>
</evidence>
<name>A0A543K3P9_9RHOB</name>
<organism evidence="2 3">
    <name type="scientific">Roseinatronobacter monicus</name>
    <dbReference type="NCBI Taxonomy" id="393481"/>
    <lineage>
        <taxon>Bacteria</taxon>
        <taxon>Pseudomonadati</taxon>
        <taxon>Pseudomonadota</taxon>
        <taxon>Alphaproteobacteria</taxon>
        <taxon>Rhodobacterales</taxon>
        <taxon>Paracoccaceae</taxon>
        <taxon>Roseinatronobacter</taxon>
    </lineage>
</organism>
<dbReference type="InterPro" id="IPR025391">
    <property type="entry name" value="DUF4123"/>
</dbReference>